<evidence type="ECO:0000256" key="3">
    <source>
        <dbReference type="PIRSR" id="PIRSR605502-1"/>
    </source>
</evidence>
<name>D3Q2Q7_STANL</name>
<keyword evidence="5" id="KW-1185">Reference proteome</keyword>
<dbReference type="RefSeq" id="WP_013021379.1">
    <property type="nucleotide sequence ID" value="NC_013947.1"/>
</dbReference>
<reference evidence="4 5" key="1">
    <citation type="journal article" date="2009" name="Stand. Genomic Sci.">
        <title>Complete genome sequence of Stackebrandtia nassauensis type strain (LLR-40K-21).</title>
        <authorList>
            <person name="Munk C."/>
            <person name="Lapidus A."/>
            <person name="Copeland A."/>
            <person name="Jando M."/>
            <person name="Mayilraj S."/>
            <person name="Glavina Del Rio T."/>
            <person name="Nolan M."/>
            <person name="Chen F."/>
            <person name="Lucas S."/>
            <person name="Tice H."/>
            <person name="Cheng J.F."/>
            <person name="Han C."/>
            <person name="Detter J.C."/>
            <person name="Bruce D."/>
            <person name="Goodwin L."/>
            <person name="Chain P."/>
            <person name="Pitluck S."/>
            <person name="Goker M."/>
            <person name="Ovchinikova G."/>
            <person name="Pati A."/>
            <person name="Ivanova N."/>
            <person name="Mavromatis K."/>
            <person name="Chen A."/>
            <person name="Palaniappan K."/>
            <person name="Land M."/>
            <person name="Hauser L."/>
            <person name="Chang Y.J."/>
            <person name="Jeffries C.D."/>
            <person name="Bristow J."/>
            <person name="Eisen J.A."/>
            <person name="Markowitz V."/>
            <person name="Hugenholtz P."/>
            <person name="Kyrpides N.C."/>
            <person name="Klenk H.P."/>
        </authorList>
    </citation>
    <scope>NUCLEOTIDE SEQUENCE [LARGE SCALE GENOMIC DNA]</scope>
    <source>
        <strain evidence="5">DSM 44728 / CIP 108903 / NRRL B-16338 / NBRC 102104 / LLR-40K-21</strain>
    </source>
</reference>
<dbReference type="Proteomes" id="UP000000844">
    <property type="component" value="Chromosome"/>
</dbReference>
<dbReference type="SUPFAM" id="SSF101478">
    <property type="entry name" value="ADP-ribosylglycohydrolase"/>
    <property type="match status" value="1"/>
</dbReference>
<proteinExistence type="inferred from homology"/>
<dbReference type="InterPro" id="IPR005502">
    <property type="entry name" value="Ribosyl_crysJ1"/>
</dbReference>
<organism evidence="4 5">
    <name type="scientific">Stackebrandtia nassauensis (strain DSM 44728 / CIP 108903 / NRRL B-16338 / NBRC 102104 / LLR-40K-21)</name>
    <dbReference type="NCBI Taxonomy" id="446470"/>
    <lineage>
        <taxon>Bacteria</taxon>
        <taxon>Bacillati</taxon>
        <taxon>Actinomycetota</taxon>
        <taxon>Actinomycetes</taxon>
        <taxon>Glycomycetales</taxon>
        <taxon>Glycomycetaceae</taxon>
        <taxon>Stackebrandtia</taxon>
    </lineage>
</organism>
<dbReference type="GO" id="GO:0046872">
    <property type="term" value="F:metal ion binding"/>
    <property type="evidence" value="ECO:0007669"/>
    <property type="project" value="UniProtKB-KW"/>
</dbReference>
<comment type="similarity">
    <text evidence="1">Belongs to the ADP-ribosylglycohydrolase family.</text>
</comment>
<comment type="cofactor">
    <cofactor evidence="3">
        <name>Mg(2+)</name>
        <dbReference type="ChEBI" id="CHEBI:18420"/>
    </cofactor>
    <text evidence="3">Binds 2 magnesium ions per subunit.</text>
</comment>
<dbReference type="STRING" id="446470.Snas_6185"/>
<accession>D3Q2Q7</accession>
<dbReference type="KEGG" id="sna:Snas_6185"/>
<keyword evidence="3" id="KW-0460">Magnesium</keyword>
<feature type="binding site" evidence="3">
    <location>
        <position position="64"/>
    </location>
    <ligand>
        <name>Mg(2+)</name>
        <dbReference type="ChEBI" id="CHEBI:18420"/>
        <label>1</label>
    </ligand>
</feature>
<sequence length="385" mass="40278">MTRAVEDFTAVGSRIRGCVLGGAIGDALGNPIEFYALDRIRQLYGPDGLVELECVDGAALITDDTQMTLFGIEGLIRAMTRINGQGTGSVEAVVRSAYQRWLDTQSEGTAVAGAHANGWLREQQWLYHLRAPGNACLSGLRHAGDGIEKFDQWGAPGPINAKSKGCGSVMRAAPFGLAARSAREAFELAARCALYTHGHPTGYLAAGAFAAMVHQLTLGASVREAVAEATELTRAYPSHEETTTALGNAVALAGVGDPSGEKVETLGGGWIAEEALAIAVYCALVELPESPVRGSGFGTYAGRSPVQNALLLSVNHSGDSDSTGAICGNLLGAAYGYESLPGEWLILVEHRAVITELADDLALALREGHTLALGSRAWTAKYPGD</sequence>
<dbReference type="OrthoDB" id="4871367at2"/>
<feature type="binding site" evidence="3">
    <location>
        <position position="321"/>
    </location>
    <ligand>
        <name>Mg(2+)</name>
        <dbReference type="ChEBI" id="CHEBI:18420"/>
        <label>1</label>
    </ligand>
</feature>
<dbReference type="Gene3D" id="1.10.4080.10">
    <property type="entry name" value="ADP-ribosylation/Crystallin J1"/>
    <property type="match status" value="1"/>
</dbReference>
<dbReference type="AlphaFoldDB" id="D3Q2Q7"/>
<evidence type="ECO:0000256" key="2">
    <source>
        <dbReference type="ARBA" id="ARBA00022801"/>
    </source>
</evidence>
<evidence type="ECO:0000313" key="5">
    <source>
        <dbReference type="Proteomes" id="UP000000844"/>
    </source>
</evidence>
<dbReference type="PANTHER" id="PTHR16222">
    <property type="entry name" value="ADP-RIBOSYLGLYCOHYDROLASE"/>
    <property type="match status" value="1"/>
</dbReference>
<dbReference type="InterPro" id="IPR036705">
    <property type="entry name" value="Ribosyl_crysJ1_sf"/>
</dbReference>
<dbReference type="GO" id="GO:0016787">
    <property type="term" value="F:hydrolase activity"/>
    <property type="evidence" value="ECO:0007669"/>
    <property type="project" value="UniProtKB-KW"/>
</dbReference>
<feature type="binding site" evidence="3">
    <location>
        <position position="319"/>
    </location>
    <ligand>
        <name>Mg(2+)</name>
        <dbReference type="ChEBI" id="CHEBI:18420"/>
        <label>1</label>
    </ligand>
</feature>
<dbReference type="EMBL" id="CP001778">
    <property type="protein sequence ID" value="ADD45808.1"/>
    <property type="molecule type" value="Genomic_DNA"/>
</dbReference>
<feature type="binding site" evidence="3">
    <location>
        <position position="63"/>
    </location>
    <ligand>
        <name>Mg(2+)</name>
        <dbReference type="ChEBI" id="CHEBI:18420"/>
        <label>1</label>
    </ligand>
</feature>
<gene>
    <name evidence="4" type="ordered locus">Snas_6185</name>
</gene>
<dbReference type="InterPro" id="IPR050792">
    <property type="entry name" value="ADP-ribosylglycohydrolase"/>
</dbReference>
<feature type="binding site" evidence="3">
    <location>
        <position position="62"/>
    </location>
    <ligand>
        <name>Mg(2+)</name>
        <dbReference type="ChEBI" id="CHEBI:18420"/>
        <label>1</label>
    </ligand>
</feature>
<feature type="binding site" evidence="3">
    <location>
        <position position="322"/>
    </location>
    <ligand>
        <name>Mg(2+)</name>
        <dbReference type="ChEBI" id="CHEBI:18420"/>
        <label>1</label>
    </ligand>
</feature>
<keyword evidence="3" id="KW-0479">Metal-binding</keyword>
<evidence type="ECO:0000313" key="4">
    <source>
        <dbReference type="EMBL" id="ADD45808.1"/>
    </source>
</evidence>
<keyword evidence="2" id="KW-0378">Hydrolase</keyword>
<dbReference type="Pfam" id="PF03747">
    <property type="entry name" value="ADP_ribosyl_GH"/>
    <property type="match status" value="1"/>
</dbReference>
<dbReference type="PANTHER" id="PTHR16222:SF24">
    <property type="entry name" value="ADP-RIBOSYLHYDROLASE ARH3"/>
    <property type="match status" value="1"/>
</dbReference>
<protein>
    <submittedName>
        <fullName evidence="4">ADP-ribosylation/Crystallin J1</fullName>
    </submittedName>
</protein>
<evidence type="ECO:0000256" key="1">
    <source>
        <dbReference type="ARBA" id="ARBA00010702"/>
    </source>
</evidence>
<dbReference type="eggNOG" id="COG1397">
    <property type="taxonomic scope" value="Bacteria"/>
</dbReference>
<dbReference type="HOGENOM" id="CLU_024566_7_1_11"/>